<dbReference type="EMBL" id="JAHQCR010000084">
    <property type="protein sequence ID" value="MBU9723657.1"/>
    <property type="molecule type" value="Genomic_DNA"/>
</dbReference>
<evidence type="ECO:0000313" key="1">
    <source>
        <dbReference type="EMBL" id="MBU9723657.1"/>
    </source>
</evidence>
<comment type="caution">
    <text evidence="1">The sequence shown here is derived from an EMBL/GenBank/DDBJ whole genome shotgun (WGS) entry which is preliminary data.</text>
</comment>
<dbReference type="RefSeq" id="WP_088073320.1">
    <property type="nucleotide sequence ID" value="NZ_JAHQCR010000084.1"/>
</dbReference>
<accession>A0ABS6K237</accession>
<sequence length="67" mass="7831">MVITFMRELTDEEKERLRTYVGFYRGVASFIGDNVLEIRPKDKFSEEELMTTLESLQIPIENVDVTS</sequence>
<organism evidence="1 2">
    <name type="scientific">Evansella alkalicola</name>
    <dbReference type="NCBI Taxonomy" id="745819"/>
    <lineage>
        <taxon>Bacteria</taxon>
        <taxon>Bacillati</taxon>
        <taxon>Bacillota</taxon>
        <taxon>Bacilli</taxon>
        <taxon>Bacillales</taxon>
        <taxon>Bacillaceae</taxon>
        <taxon>Evansella</taxon>
    </lineage>
</organism>
<dbReference type="Proteomes" id="UP000790580">
    <property type="component" value="Unassembled WGS sequence"/>
</dbReference>
<proteinExistence type="predicted"/>
<evidence type="ECO:0000313" key="2">
    <source>
        <dbReference type="Proteomes" id="UP000790580"/>
    </source>
</evidence>
<keyword evidence="2" id="KW-1185">Reference proteome</keyword>
<name>A0ABS6K237_9BACI</name>
<protein>
    <submittedName>
        <fullName evidence="1">Uncharacterized protein</fullName>
    </submittedName>
</protein>
<reference evidence="1 2" key="1">
    <citation type="submission" date="2021-06" db="EMBL/GenBank/DDBJ databases">
        <title>Bacillus sp. RD4P76, an endophyte from a halophyte.</title>
        <authorList>
            <person name="Sun J.-Q."/>
        </authorList>
    </citation>
    <scope>NUCLEOTIDE SEQUENCE [LARGE SCALE GENOMIC DNA]</scope>
    <source>
        <strain evidence="1 2">JCM 17098</strain>
    </source>
</reference>
<gene>
    <name evidence="1" type="ORF">KS407_19755</name>
</gene>